<name>A0ABT8BBK4_9HYPH</name>
<evidence type="ECO:0000313" key="2">
    <source>
        <dbReference type="EMBL" id="MDN3589184.1"/>
    </source>
</evidence>
<gene>
    <name evidence="2" type="ORF">QWZ12_01005</name>
</gene>
<dbReference type="RefSeq" id="WP_238228543.1">
    <property type="nucleotide sequence ID" value="NZ_BPQD01000052.1"/>
</dbReference>
<dbReference type="PANTHER" id="PTHR32385">
    <property type="entry name" value="MANNOSYL PHOSPHORYLINOSITOL CERAMIDE SYNTHASE"/>
    <property type="match status" value="1"/>
</dbReference>
<evidence type="ECO:0000313" key="3">
    <source>
        <dbReference type="Proteomes" id="UP001224644"/>
    </source>
</evidence>
<keyword evidence="1" id="KW-0808">Transferase</keyword>
<accession>A0ABT8BBK4</accession>
<dbReference type="EMBL" id="JAUFPX010000001">
    <property type="protein sequence ID" value="MDN3589184.1"/>
    <property type="molecule type" value="Genomic_DNA"/>
</dbReference>
<dbReference type="InterPro" id="IPR007577">
    <property type="entry name" value="GlycoTrfase_DXD_sugar-bd_CS"/>
</dbReference>
<dbReference type="Pfam" id="PF04488">
    <property type="entry name" value="Gly_transf_sug"/>
    <property type="match status" value="1"/>
</dbReference>
<protein>
    <submittedName>
        <fullName evidence="2">Glycosyltransferase</fullName>
    </submittedName>
</protein>
<keyword evidence="3" id="KW-1185">Reference proteome</keyword>
<evidence type="ECO:0000256" key="1">
    <source>
        <dbReference type="ARBA" id="ARBA00022679"/>
    </source>
</evidence>
<organism evidence="2 3">
    <name type="scientific">Methylobacterium adhaesivum</name>
    <dbReference type="NCBI Taxonomy" id="333297"/>
    <lineage>
        <taxon>Bacteria</taxon>
        <taxon>Pseudomonadati</taxon>
        <taxon>Pseudomonadota</taxon>
        <taxon>Alphaproteobacteria</taxon>
        <taxon>Hyphomicrobiales</taxon>
        <taxon>Methylobacteriaceae</taxon>
        <taxon>Methylobacterium</taxon>
    </lineage>
</organism>
<dbReference type="InterPro" id="IPR029044">
    <property type="entry name" value="Nucleotide-diphossugar_trans"/>
</dbReference>
<dbReference type="Gene3D" id="3.90.550.20">
    <property type="match status" value="1"/>
</dbReference>
<dbReference type="InterPro" id="IPR051706">
    <property type="entry name" value="Glycosyltransferase_domain"/>
</dbReference>
<dbReference type="SUPFAM" id="SSF53448">
    <property type="entry name" value="Nucleotide-diphospho-sugar transferases"/>
    <property type="match status" value="1"/>
</dbReference>
<comment type="caution">
    <text evidence="2">The sequence shown here is derived from an EMBL/GenBank/DDBJ whole genome shotgun (WGS) entry which is preliminary data.</text>
</comment>
<reference evidence="3" key="1">
    <citation type="journal article" date="2019" name="Int. J. Syst. Evol. Microbiol.">
        <title>The Global Catalogue of Microorganisms (GCM) 10K type strain sequencing project: providing services to taxonomists for standard genome sequencing and annotation.</title>
        <authorList>
            <consortium name="The Broad Institute Genomics Platform"/>
            <consortium name="The Broad Institute Genome Sequencing Center for Infectious Disease"/>
            <person name="Wu L."/>
            <person name="Ma J."/>
        </authorList>
    </citation>
    <scope>NUCLEOTIDE SEQUENCE [LARGE SCALE GENOMIC DNA]</scope>
    <source>
        <strain evidence="3">CECT 7069</strain>
    </source>
</reference>
<dbReference type="Proteomes" id="UP001224644">
    <property type="component" value="Unassembled WGS sequence"/>
</dbReference>
<dbReference type="PANTHER" id="PTHR32385:SF15">
    <property type="entry name" value="INOSITOL PHOSPHOCERAMIDE MANNOSYLTRANSFERASE 1"/>
    <property type="match status" value="1"/>
</dbReference>
<sequence length="228" mass="26579">MLFMYWTHPDLKDPPGAPAWRQLYPEFRVFTDEDVIPLLPEAFIDVFKSIRLPAAKSDIARFFLLRRYGGLYMDAHFGPTAPARLLETLDKLSAYSVIVFGQGWEMKKETDFDLMNGIVAARKAAPPLDLIINRIVKNVLEHKSREDSTSEYVPYNLWGMTGTYVIVQEFFDQVHPRPRIKAHLEEEVFPHFMKNNSDSGFEISAYNVYRKPGNHWSERQSIERFFLD</sequence>
<proteinExistence type="predicted"/>